<keyword evidence="3" id="KW-1185">Reference proteome</keyword>
<feature type="compositionally biased region" description="Basic and acidic residues" evidence="1">
    <location>
        <begin position="95"/>
        <end position="109"/>
    </location>
</feature>
<evidence type="ECO:0000313" key="3">
    <source>
        <dbReference type="Proteomes" id="UP001219518"/>
    </source>
</evidence>
<dbReference type="Proteomes" id="UP001219518">
    <property type="component" value="Unassembled WGS sequence"/>
</dbReference>
<feature type="compositionally biased region" description="Low complexity" evidence="1">
    <location>
        <begin position="147"/>
        <end position="167"/>
    </location>
</feature>
<evidence type="ECO:0000256" key="1">
    <source>
        <dbReference type="SAM" id="MobiDB-lite"/>
    </source>
</evidence>
<protein>
    <submittedName>
        <fullName evidence="2">Catalase</fullName>
    </submittedName>
</protein>
<comment type="caution">
    <text evidence="2">The sequence shown here is derived from an EMBL/GenBank/DDBJ whole genome shotgun (WGS) entry which is preliminary data.</text>
</comment>
<reference evidence="2" key="1">
    <citation type="submission" date="2021-07" db="EMBL/GenBank/DDBJ databases">
        <authorList>
            <person name="Catto M.A."/>
            <person name="Jacobson A."/>
            <person name="Kennedy G."/>
            <person name="Labadie P."/>
            <person name="Hunt B.G."/>
            <person name="Srinivasan R."/>
        </authorList>
    </citation>
    <scope>NUCLEOTIDE SEQUENCE</scope>
    <source>
        <strain evidence="2">PL_HMW_Pooled</strain>
        <tissue evidence="2">Head</tissue>
    </source>
</reference>
<organism evidence="2 3">
    <name type="scientific">Frankliniella fusca</name>
    <dbReference type="NCBI Taxonomy" id="407009"/>
    <lineage>
        <taxon>Eukaryota</taxon>
        <taxon>Metazoa</taxon>
        <taxon>Ecdysozoa</taxon>
        <taxon>Arthropoda</taxon>
        <taxon>Hexapoda</taxon>
        <taxon>Insecta</taxon>
        <taxon>Pterygota</taxon>
        <taxon>Neoptera</taxon>
        <taxon>Paraneoptera</taxon>
        <taxon>Thysanoptera</taxon>
        <taxon>Terebrantia</taxon>
        <taxon>Thripoidea</taxon>
        <taxon>Thripidae</taxon>
        <taxon>Frankliniella</taxon>
    </lineage>
</organism>
<accession>A0AAE1LII4</accession>
<evidence type="ECO:0000313" key="2">
    <source>
        <dbReference type="EMBL" id="KAK3919327.1"/>
    </source>
</evidence>
<feature type="region of interest" description="Disordered" evidence="1">
    <location>
        <begin position="70"/>
        <end position="112"/>
    </location>
</feature>
<dbReference type="AlphaFoldDB" id="A0AAE1LII4"/>
<feature type="compositionally biased region" description="Low complexity" evidence="1">
    <location>
        <begin position="33"/>
        <end position="48"/>
    </location>
</feature>
<name>A0AAE1LII4_9NEOP</name>
<feature type="region of interest" description="Disordered" evidence="1">
    <location>
        <begin position="140"/>
        <end position="206"/>
    </location>
</feature>
<gene>
    <name evidence="2" type="ORF">KUF71_008454</name>
</gene>
<sequence length="206" mass="20579">MDSTLKRVAPAAAAGLAAGTAVLQGAGAGTGTAAGTTGAAGRPPRGLRGITGTVGVAVDTLVLTSAKGSSWGAGAGSRAGEGDGDGDGALQGRNGHRERGDPGRRRFGDGGRAVVAPAPGCCSWWRCGCLRLAAMGVTRTSTESSLTSVGEWRSSWSSTSSETSSSAEHSDIWNTSVGACVVPEPPRRPPHPGPRPQHHDGTPPSF</sequence>
<dbReference type="EMBL" id="JAHWGI010000978">
    <property type="protein sequence ID" value="KAK3919327.1"/>
    <property type="molecule type" value="Genomic_DNA"/>
</dbReference>
<proteinExistence type="predicted"/>
<feature type="compositionally biased region" description="Basic and acidic residues" evidence="1">
    <location>
        <begin position="197"/>
        <end position="206"/>
    </location>
</feature>
<reference evidence="2" key="2">
    <citation type="journal article" date="2023" name="BMC Genomics">
        <title>Pest status, molecular evolution, and epigenetic factors derived from the genome assembly of Frankliniella fusca, a thysanopteran phytovirus vector.</title>
        <authorList>
            <person name="Catto M.A."/>
            <person name="Labadie P.E."/>
            <person name="Jacobson A.L."/>
            <person name="Kennedy G.G."/>
            <person name="Srinivasan R."/>
            <person name="Hunt B.G."/>
        </authorList>
    </citation>
    <scope>NUCLEOTIDE SEQUENCE</scope>
    <source>
        <strain evidence="2">PL_HMW_Pooled</strain>
    </source>
</reference>
<feature type="region of interest" description="Disordered" evidence="1">
    <location>
        <begin position="28"/>
        <end position="50"/>
    </location>
</feature>